<dbReference type="InterPro" id="IPR002937">
    <property type="entry name" value="Amino_oxidase"/>
</dbReference>
<organism evidence="2 3">
    <name type="scientific">Actomonas aquatica</name>
    <dbReference type="NCBI Taxonomy" id="2866162"/>
    <lineage>
        <taxon>Bacteria</taxon>
        <taxon>Pseudomonadati</taxon>
        <taxon>Verrucomicrobiota</taxon>
        <taxon>Opitutia</taxon>
        <taxon>Opitutales</taxon>
        <taxon>Opitutaceae</taxon>
        <taxon>Actomonas</taxon>
    </lineage>
</organism>
<protein>
    <submittedName>
        <fullName evidence="2">NAD(P)/FAD-dependent oxidoreductase</fullName>
        <ecNumber evidence="2">1.-.-.-</ecNumber>
    </submittedName>
</protein>
<dbReference type="EC" id="1.-.-.-" evidence="2"/>
<dbReference type="RefSeq" id="WP_221032522.1">
    <property type="nucleotide sequence ID" value="NZ_CP139781.1"/>
</dbReference>
<evidence type="ECO:0000259" key="1">
    <source>
        <dbReference type="Pfam" id="PF01593"/>
    </source>
</evidence>
<dbReference type="GO" id="GO:0016491">
    <property type="term" value="F:oxidoreductase activity"/>
    <property type="evidence" value="ECO:0007669"/>
    <property type="project" value="UniProtKB-KW"/>
</dbReference>
<gene>
    <name evidence="2" type="ORF">K1X11_003270</name>
</gene>
<dbReference type="Gene3D" id="3.50.50.60">
    <property type="entry name" value="FAD/NAD(P)-binding domain"/>
    <property type="match status" value="1"/>
</dbReference>
<dbReference type="SUPFAM" id="SSF51905">
    <property type="entry name" value="FAD/NAD(P)-binding domain"/>
    <property type="match status" value="1"/>
</dbReference>
<keyword evidence="2" id="KW-0560">Oxidoreductase</keyword>
<dbReference type="PANTHER" id="PTHR42841">
    <property type="entry name" value="AMINE OXIDASE"/>
    <property type="match status" value="1"/>
</dbReference>
<keyword evidence="3" id="KW-1185">Reference proteome</keyword>
<dbReference type="InterPro" id="IPR036188">
    <property type="entry name" value="FAD/NAD-bd_sf"/>
</dbReference>
<proteinExistence type="predicted"/>
<reference evidence="2 3" key="1">
    <citation type="submission" date="2023-12" db="EMBL/GenBank/DDBJ databases">
        <title>Description of an unclassified Opitutus bacterium of Verrucomicrobiota.</title>
        <authorList>
            <person name="Zhang D.-F."/>
        </authorList>
    </citation>
    <scope>NUCLEOTIDE SEQUENCE [LARGE SCALE GENOMIC DNA]</scope>
    <source>
        <strain evidence="2 3">WL0086</strain>
    </source>
</reference>
<evidence type="ECO:0000313" key="3">
    <source>
        <dbReference type="Proteomes" id="UP000738431"/>
    </source>
</evidence>
<evidence type="ECO:0000313" key="2">
    <source>
        <dbReference type="EMBL" id="WRQ88409.1"/>
    </source>
</evidence>
<sequence length="410" mass="44994">MKNVVIVGAGLAGLTCARRLQVEGVTCQIIEASDGVGGRVRTDVVDGFRLDRGFQVLLTAYPEVQRWLDLKALDLQEFWPGAKVWNGSDWATVADPRRRWTDLFRSLSADIGSAGDKLKVVQWALQAAQGDETSHWTQPETTALAALQRRGFSTQMINAFWRPWLSGIFLEDELSTSSRMLEFVFGMFARGGTAVPAKGMGEIPRQLAGGLPEGGITLNERATAVEPGRVWTESRGAWRADHIVLALEPGAAAKLGVEDMPARWNGARCLYFAVEGRQERSPLLMLNGTSKGIVNHAAWMDAIAPDYAPANRSLLMAGIKASVQGDETDIEHAARAELAQWFGEREVAGWKLLRHSWVPQALPMRQQLNRIETGPIAPGIWRCGDACSTASIQGAMESGRRTAEHILRWV</sequence>
<feature type="domain" description="Amine oxidase" evidence="1">
    <location>
        <begin position="11"/>
        <end position="407"/>
    </location>
</feature>
<name>A0ABZ1C9N9_9BACT</name>
<accession>A0ABZ1C9N9</accession>
<dbReference type="Pfam" id="PF01593">
    <property type="entry name" value="Amino_oxidase"/>
    <property type="match status" value="1"/>
</dbReference>
<dbReference type="EMBL" id="CP139781">
    <property type="protein sequence ID" value="WRQ88409.1"/>
    <property type="molecule type" value="Genomic_DNA"/>
</dbReference>
<dbReference type="Proteomes" id="UP000738431">
    <property type="component" value="Chromosome"/>
</dbReference>